<evidence type="ECO:0000256" key="1">
    <source>
        <dbReference type="SAM" id="MobiDB-lite"/>
    </source>
</evidence>
<evidence type="ECO:0000313" key="5">
    <source>
        <dbReference type="Proteomes" id="UP000092598"/>
    </source>
</evidence>
<organism evidence="4 5">
    <name type="scientific">Streptomyces lincolnensis</name>
    <dbReference type="NCBI Taxonomy" id="1915"/>
    <lineage>
        <taxon>Bacteria</taxon>
        <taxon>Bacillati</taxon>
        <taxon>Actinomycetota</taxon>
        <taxon>Actinomycetes</taxon>
        <taxon>Kitasatosporales</taxon>
        <taxon>Streptomycetaceae</taxon>
        <taxon>Streptomyces</taxon>
    </lineage>
</organism>
<feature type="domain" description="GFO/IDH/MocA-like oxidoreductase" evidence="3">
    <location>
        <begin position="150"/>
        <end position="263"/>
    </location>
</feature>
<dbReference type="Gene3D" id="3.30.360.10">
    <property type="entry name" value="Dihydrodipicolinate Reductase, domain 2"/>
    <property type="match status" value="1"/>
</dbReference>
<keyword evidence="5" id="KW-1185">Reference proteome</keyword>
<dbReference type="InterPro" id="IPR036291">
    <property type="entry name" value="NAD(P)-bd_dom_sf"/>
</dbReference>
<evidence type="ECO:0000259" key="3">
    <source>
        <dbReference type="Pfam" id="PF22725"/>
    </source>
</evidence>
<dbReference type="Pfam" id="PF22725">
    <property type="entry name" value="GFO_IDH_MocA_C3"/>
    <property type="match status" value="1"/>
</dbReference>
<dbReference type="RefSeq" id="WP_067444104.1">
    <property type="nucleotide sequence ID" value="NZ_CP016438.1"/>
</dbReference>
<gene>
    <name evidence="4" type="ORF">SLINC_8331</name>
</gene>
<dbReference type="SUPFAM" id="SSF55347">
    <property type="entry name" value="Glyceraldehyde-3-phosphate dehydrogenase-like, C-terminal domain"/>
    <property type="match status" value="1"/>
</dbReference>
<dbReference type="Proteomes" id="UP000092598">
    <property type="component" value="Chromosome"/>
</dbReference>
<dbReference type="InterPro" id="IPR055170">
    <property type="entry name" value="GFO_IDH_MocA-like_dom"/>
</dbReference>
<sequence length="374" mass="40841">MPGLPVIRCAVIGVGRRTLDDYVPALAGLSSRIELVAACDVDPAAEARLIQALARNGHVPRPRFFPDHASLLDAVDPGLVIVATPHHTHHDITLELCRRGIPVLKEKPFALSPAEARDLAAAVREHDGHLRLCVQRRHHPLYLRAKDALGRIGAIRHFDATYQLSTDAYQAGWRAETRTSGGGAIIDMGYHIIDLLHWFFGMPSLVYASAAPKLNPDAAYDVEETTLSTLTYPNGVTGVLRLSLCESEKSELIRVYGSGGHIELTRDRLTRFDRSNRPVERVAGERSWDSASGVLVNTLDHLSDPDVTEREVQDGVRVTATIESLYRSISQQTSVRPLHEETQDARFGSGHRRGTAGTEPADGVSMAEAAIGVV</sequence>
<dbReference type="KEGG" id="sls:SLINC_8331"/>
<dbReference type="InterPro" id="IPR052515">
    <property type="entry name" value="Gfo/Idh/MocA_Oxidoreductase"/>
</dbReference>
<accession>A0A1B1MPM6</accession>
<dbReference type="SUPFAM" id="SSF51735">
    <property type="entry name" value="NAD(P)-binding Rossmann-fold domains"/>
    <property type="match status" value="1"/>
</dbReference>
<evidence type="ECO:0000313" key="4">
    <source>
        <dbReference type="EMBL" id="ANS70555.1"/>
    </source>
</evidence>
<dbReference type="AlphaFoldDB" id="A0A1B1MPM6"/>
<dbReference type="PANTHER" id="PTHR43249">
    <property type="entry name" value="UDP-N-ACETYL-2-AMINO-2-DEOXY-D-GLUCURONATE OXIDASE"/>
    <property type="match status" value="1"/>
</dbReference>
<protein>
    <submittedName>
        <fullName evidence="4">Putative dehydrogenase</fullName>
    </submittedName>
</protein>
<feature type="region of interest" description="Disordered" evidence="1">
    <location>
        <begin position="331"/>
        <end position="374"/>
    </location>
</feature>
<dbReference type="Pfam" id="PF01408">
    <property type="entry name" value="GFO_IDH_MocA"/>
    <property type="match status" value="1"/>
</dbReference>
<proteinExistence type="predicted"/>
<name>A0A1B1MPM6_STRLN</name>
<dbReference type="Gene3D" id="3.40.50.720">
    <property type="entry name" value="NAD(P)-binding Rossmann-like Domain"/>
    <property type="match status" value="1"/>
</dbReference>
<dbReference type="InterPro" id="IPR000683">
    <property type="entry name" value="Gfo/Idh/MocA-like_OxRdtase_N"/>
</dbReference>
<feature type="domain" description="Gfo/Idh/MocA-like oxidoreductase N-terminal" evidence="2">
    <location>
        <begin position="7"/>
        <end position="128"/>
    </location>
</feature>
<reference evidence="4 5" key="1">
    <citation type="submission" date="2016-07" db="EMBL/GenBank/DDBJ databases">
        <title>Enhancement of antibiotic productionsby engineered nitrateutilization in actinobacteria.</title>
        <authorList>
            <person name="Meng S.C."/>
        </authorList>
    </citation>
    <scope>NUCLEOTIDE SEQUENCE [LARGE SCALE GENOMIC DNA]</scope>
    <source>
        <strain evidence="4 5">NRRL 2936</strain>
    </source>
</reference>
<dbReference type="STRING" id="1915.SLINC_8331"/>
<evidence type="ECO:0000259" key="2">
    <source>
        <dbReference type="Pfam" id="PF01408"/>
    </source>
</evidence>
<dbReference type="PANTHER" id="PTHR43249:SF1">
    <property type="entry name" value="D-GLUCOSIDE 3-DEHYDROGENASE"/>
    <property type="match status" value="1"/>
</dbReference>
<dbReference type="GO" id="GO:0000166">
    <property type="term" value="F:nucleotide binding"/>
    <property type="evidence" value="ECO:0007669"/>
    <property type="project" value="InterPro"/>
</dbReference>
<dbReference type="EMBL" id="CP016438">
    <property type="protein sequence ID" value="ANS70555.1"/>
    <property type="molecule type" value="Genomic_DNA"/>
</dbReference>